<reference evidence="2 3" key="1">
    <citation type="submission" date="2023-07" db="EMBL/GenBank/DDBJ databases">
        <title>Sequencing the genomes of 1000 actinobacteria strains.</title>
        <authorList>
            <person name="Klenk H.-P."/>
        </authorList>
    </citation>
    <scope>NUCLEOTIDE SEQUENCE [LARGE SCALE GENOMIC DNA]</scope>
    <source>
        <strain evidence="2 3">DSM 44388</strain>
    </source>
</reference>
<gene>
    <name evidence="2" type="ORF">J2S57_006233</name>
</gene>
<accession>A0ABT9PCQ4</accession>
<dbReference type="Proteomes" id="UP001235712">
    <property type="component" value="Unassembled WGS sequence"/>
</dbReference>
<comment type="caution">
    <text evidence="2">The sequence shown here is derived from an EMBL/GenBank/DDBJ whole genome shotgun (WGS) entry which is preliminary data.</text>
</comment>
<organism evidence="2 3">
    <name type="scientific">Kineosporia succinea</name>
    <dbReference type="NCBI Taxonomy" id="84632"/>
    <lineage>
        <taxon>Bacteria</taxon>
        <taxon>Bacillati</taxon>
        <taxon>Actinomycetota</taxon>
        <taxon>Actinomycetes</taxon>
        <taxon>Kineosporiales</taxon>
        <taxon>Kineosporiaceae</taxon>
        <taxon>Kineosporia</taxon>
    </lineage>
</organism>
<sequence length="70" mass="7724">MPENHAAELDWRKSSFSGLNGCVEVARTASGDIVLRDSKNPDAGHHTYTPREWAAFARGMQAGEFEYLLG</sequence>
<name>A0ABT9PCQ4_9ACTN</name>
<dbReference type="InterPro" id="IPR007278">
    <property type="entry name" value="DUF397"/>
</dbReference>
<protein>
    <recommendedName>
        <fullName evidence="1">DUF397 domain-containing protein</fullName>
    </recommendedName>
</protein>
<evidence type="ECO:0000259" key="1">
    <source>
        <dbReference type="Pfam" id="PF04149"/>
    </source>
</evidence>
<proteinExistence type="predicted"/>
<feature type="domain" description="DUF397" evidence="1">
    <location>
        <begin position="10"/>
        <end position="60"/>
    </location>
</feature>
<evidence type="ECO:0000313" key="3">
    <source>
        <dbReference type="Proteomes" id="UP001235712"/>
    </source>
</evidence>
<dbReference type="Pfam" id="PF04149">
    <property type="entry name" value="DUF397"/>
    <property type="match status" value="1"/>
</dbReference>
<dbReference type="RefSeq" id="WP_307249552.1">
    <property type="nucleotide sequence ID" value="NZ_JAUSQZ010000001.1"/>
</dbReference>
<keyword evidence="3" id="KW-1185">Reference proteome</keyword>
<evidence type="ECO:0000313" key="2">
    <source>
        <dbReference type="EMBL" id="MDP9830484.1"/>
    </source>
</evidence>
<dbReference type="EMBL" id="JAUSQZ010000001">
    <property type="protein sequence ID" value="MDP9830484.1"/>
    <property type="molecule type" value="Genomic_DNA"/>
</dbReference>